<evidence type="ECO:0000313" key="1">
    <source>
        <dbReference type="EMBL" id="MBM1196845.1"/>
    </source>
</evidence>
<sequence>MRPQKTNCPPTRCDNWLVSEAAANVSRQACTLSARHINDGTLRLQFNREVSYYTQGIVKDVSQGNKTVEQGLKELKDEQGSLLSQAREVTLRGASVISGTLQFAAGAGICYASLGTLCFVAGIPMMLNGANNTYESGRNLLENRSDAVGPLRKGYRALSGVLGSGNCEADIAYGVVDLSSSAYGIGKLVLKPDAWRLFRHVRSDYVRAYHHASRGGFFFDRFIDGMTAKTMYDMCNHQSE</sequence>
<gene>
    <name evidence="1" type="ORF">GYN02_16890</name>
</gene>
<dbReference type="Proteomes" id="UP000809529">
    <property type="component" value="Unassembled WGS sequence"/>
</dbReference>
<reference evidence="1 2" key="1">
    <citation type="submission" date="2020-01" db="EMBL/GenBank/DDBJ databases">
        <title>Comparative genomics of meat spoilage bacteria.</title>
        <authorList>
            <person name="Hilgarth M."/>
            <person name="Vogel R.F."/>
        </authorList>
    </citation>
    <scope>NUCLEOTIDE SEQUENCE [LARGE SCALE GENOMIC DNA]</scope>
    <source>
        <strain evidence="1 2">TMW2.2077</strain>
    </source>
</reference>
<comment type="caution">
    <text evidence="1">The sequence shown here is derived from an EMBL/GenBank/DDBJ whole genome shotgun (WGS) entry which is preliminary data.</text>
</comment>
<proteinExistence type="predicted"/>
<organism evidence="1 2">
    <name type="scientific">Pseudomonas weihenstephanensis</name>
    <dbReference type="NCBI Taxonomy" id="1608994"/>
    <lineage>
        <taxon>Bacteria</taxon>
        <taxon>Pseudomonadati</taxon>
        <taxon>Pseudomonadota</taxon>
        <taxon>Gammaproteobacteria</taxon>
        <taxon>Pseudomonadales</taxon>
        <taxon>Pseudomonadaceae</taxon>
        <taxon>Pseudomonas</taxon>
    </lineage>
</organism>
<protein>
    <submittedName>
        <fullName evidence="1">DUF4225 domain-containing protein</fullName>
    </submittedName>
</protein>
<dbReference type="Pfam" id="PF13988">
    <property type="entry name" value="DUF4225"/>
    <property type="match status" value="1"/>
</dbReference>
<dbReference type="InterPro" id="IPR025320">
    <property type="entry name" value="DUF4225"/>
</dbReference>
<dbReference type="EMBL" id="JAAEBW010000010">
    <property type="protein sequence ID" value="MBM1196845.1"/>
    <property type="molecule type" value="Genomic_DNA"/>
</dbReference>
<accession>A0ABS1ZK39</accession>
<name>A0ABS1ZK39_9PSED</name>
<keyword evidence="2" id="KW-1185">Reference proteome</keyword>
<evidence type="ECO:0000313" key="2">
    <source>
        <dbReference type="Proteomes" id="UP000809529"/>
    </source>
</evidence>